<proteinExistence type="predicted"/>
<organism evidence="1">
    <name type="scientific">Streptomyces sp. R28</name>
    <dbReference type="NCBI Taxonomy" id="3238628"/>
    <lineage>
        <taxon>Bacteria</taxon>
        <taxon>Bacillati</taxon>
        <taxon>Actinomycetota</taxon>
        <taxon>Actinomycetes</taxon>
        <taxon>Kitasatosporales</taxon>
        <taxon>Streptomycetaceae</taxon>
        <taxon>Streptomyces</taxon>
    </lineage>
</organism>
<dbReference type="EMBL" id="CP163439">
    <property type="protein sequence ID" value="XDQ38780.1"/>
    <property type="molecule type" value="Genomic_DNA"/>
</dbReference>
<protein>
    <submittedName>
        <fullName evidence="1">Uncharacterized protein</fullName>
    </submittedName>
</protein>
<gene>
    <name evidence="1" type="ORF">AB5J49_38510</name>
</gene>
<dbReference type="AlphaFoldDB" id="A0AB39QB51"/>
<evidence type="ECO:0000313" key="1">
    <source>
        <dbReference type="EMBL" id="XDQ38780.1"/>
    </source>
</evidence>
<name>A0AB39QB51_9ACTN</name>
<dbReference type="RefSeq" id="WP_369173488.1">
    <property type="nucleotide sequence ID" value="NZ_CP163439.1"/>
</dbReference>
<reference evidence="1" key="1">
    <citation type="submission" date="2024-07" db="EMBL/GenBank/DDBJ databases">
        <authorList>
            <person name="Yu S.T."/>
        </authorList>
    </citation>
    <scope>NUCLEOTIDE SEQUENCE</scope>
    <source>
        <strain evidence="1">R28</strain>
    </source>
</reference>
<sequence length="46" mass="5168">MPHSVRPEVVVLVTEGEFDSHDDPTRLYRCDGRPFTAVEHALLATC</sequence>
<accession>A0AB39QB51</accession>